<feature type="compositionally biased region" description="Polar residues" evidence="1">
    <location>
        <begin position="13"/>
        <end position="25"/>
    </location>
</feature>
<proteinExistence type="predicted"/>
<reference evidence="2" key="1">
    <citation type="submission" date="2020-11" db="EMBL/GenBank/DDBJ databases">
        <authorList>
            <consortium name="DOE Joint Genome Institute"/>
            <person name="Ahrendt S."/>
            <person name="Riley R."/>
            <person name="Andreopoulos W."/>
            <person name="Labutti K."/>
            <person name="Pangilinan J."/>
            <person name="Ruiz-Duenas F.J."/>
            <person name="Barrasa J.M."/>
            <person name="Sanchez-Garcia M."/>
            <person name="Camarero S."/>
            <person name="Miyauchi S."/>
            <person name="Serrano A."/>
            <person name="Linde D."/>
            <person name="Babiker R."/>
            <person name="Drula E."/>
            <person name="Ayuso-Fernandez I."/>
            <person name="Pacheco R."/>
            <person name="Padilla G."/>
            <person name="Ferreira P."/>
            <person name="Barriuso J."/>
            <person name="Kellner H."/>
            <person name="Castanera R."/>
            <person name="Alfaro M."/>
            <person name="Ramirez L."/>
            <person name="Pisabarro A.G."/>
            <person name="Kuo A."/>
            <person name="Tritt A."/>
            <person name="Lipzen A."/>
            <person name="He G."/>
            <person name="Yan M."/>
            <person name="Ng V."/>
            <person name="Cullen D."/>
            <person name="Martin F."/>
            <person name="Rosso M.-N."/>
            <person name="Henrissat B."/>
            <person name="Hibbett D."/>
            <person name="Martinez A.T."/>
            <person name="Grigoriev I.V."/>
        </authorList>
    </citation>
    <scope>NUCLEOTIDE SEQUENCE</scope>
    <source>
        <strain evidence="2">MF-IS2</strain>
    </source>
</reference>
<name>A0A9P5WZ49_9AGAR</name>
<evidence type="ECO:0000256" key="1">
    <source>
        <dbReference type="SAM" id="MobiDB-lite"/>
    </source>
</evidence>
<dbReference type="EMBL" id="MU152566">
    <property type="protein sequence ID" value="KAF9440397.1"/>
    <property type="molecule type" value="Genomic_DNA"/>
</dbReference>
<protein>
    <submittedName>
        <fullName evidence="2">Uncharacterized protein</fullName>
    </submittedName>
</protein>
<evidence type="ECO:0000313" key="3">
    <source>
        <dbReference type="Proteomes" id="UP000807342"/>
    </source>
</evidence>
<comment type="caution">
    <text evidence="2">The sequence shown here is derived from an EMBL/GenBank/DDBJ whole genome shotgun (WGS) entry which is preliminary data.</text>
</comment>
<feature type="region of interest" description="Disordered" evidence="1">
    <location>
        <begin position="275"/>
        <end position="295"/>
    </location>
</feature>
<sequence length="295" mass="31171">MPCKAKSKPAGNIPNNPHASLQSPNVTQCGTSSSLTTFKLSATTQWFLALMNQNLQVLSQFTWADLTAICSNAVECAQVYEDLLAMHFTLWCKKNMHIIESDEECDTLINNLRLLAGVFGLIPAPHKCPPPPPLCAQPHLDNAPPHQCPLLPPPCVHLHQDDAPPCSCLHAEDAPPPSPCLLPHRSDNNTPMGPTTPTHAFSEVASQTPAPILIVDMPLPPLTIPAAVATSPAVAASIHKPGPKSRPSYAGAAGKNLNPAAPPFVCGPPCAPVAPPAQAPKASSNPQTKRPFYAT</sequence>
<dbReference type="AlphaFoldDB" id="A0A9P5WZ49"/>
<feature type="region of interest" description="Disordered" evidence="1">
    <location>
        <begin position="1"/>
        <end position="25"/>
    </location>
</feature>
<organism evidence="2 3">
    <name type="scientific">Macrolepiota fuliginosa MF-IS2</name>
    <dbReference type="NCBI Taxonomy" id="1400762"/>
    <lineage>
        <taxon>Eukaryota</taxon>
        <taxon>Fungi</taxon>
        <taxon>Dikarya</taxon>
        <taxon>Basidiomycota</taxon>
        <taxon>Agaricomycotina</taxon>
        <taxon>Agaricomycetes</taxon>
        <taxon>Agaricomycetidae</taxon>
        <taxon>Agaricales</taxon>
        <taxon>Agaricineae</taxon>
        <taxon>Agaricaceae</taxon>
        <taxon>Macrolepiota</taxon>
    </lineage>
</organism>
<evidence type="ECO:0000313" key="2">
    <source>
        <dbReference type="EMBL" id="KAF9440397.1"/>
    </source>
</evidence>
<accession>A0A9P5WZ49</accession>
<dbReference type="Proteomes" id="UP000807342">
    <property type="component" value="Unassembled WGS sequence"/>
</dbReference>
<keyword evidence="3" id="KW-1185">Reference proteome</keyword>
<gene>
    <name evidence="2" type="ORF">P691DRAFT_767824</name>
</gene>